<dbReference type="AlphaFoldDB" id="A0A8I1MZ61"/>
<evidence type="ECO:0000259" key="6">
    <source>
        <dbReference type="PROSITE" id="PS51900"/>
    </source>
</evidence>
<dbReference type="RefSeq" id="WP_276733036.1">
    <property type="nucleotide sequence ID" value="NZ_JAFKMR010000043.1"/>
</dbReference>
<dbReference type="EMBL" id="JAFKMR010000043">
    <property type="protein sequence ID" value="MBN8745784.1"/>
    <property type="molecule type" value="Genomic_DNA"/>
</dbReference>
<keyword evidence="1" id="KW-0229">DNA integration</keyword>
<reference evidence="7" key="1">
    <citation type="submission" date="2021-02" db="EMBL/GenBank/DDBJ databases">
        <title>Thiocyanate and organic carbon inputs drive convergent selection for specific autotrophic Afipia and Thiobacillus strains within complex microbiomes.</title>
        <authorList>
            <person name="Huddy R.J."/>
            <person name="Sachdeva R."/>
            <person name="Kadzinga F."/>
            <person name="Kantor R.S."/>
            <person name="Harrison S.T.L."/>
            <person name="Banfield J.F."/>
        </authorList>
    </citation>
    <scope>NUCLEOTIDE SEQUENCE</scope>
    <source>
        <strain evidence="7">SCN18_13_7_16_R3_B_64_19</strain>
    </source>
</reference>
<evidence type="ECO:0000256" key="4">
    <source>
        <dbReference type="PROSITE-ProRule" id="PRU01248"/>
    </source>
</evidence>
<dbReference type="Gene3D" id="1.10.443.10">
    <property type="entry name" value="Intergrase catalytic core"/>
    <property type="match status" value="1"/>
</dbReference>
<proteinExistence type="predicted"/>
<dbReference type="Gene3D" id="1.10.150.130">
    <property type="match status" value="1"/>
</dbReference>
<evidence type="ECO:0000256" key="2">
    <source>
        <dbReference type="ARBA" id="ARBA00023125"/>
    </source>
</evidence>
<name>A0A8I1MZ61_THIA3</name>
<protein>
    <submittedName>
        <fullName evidence="7">Site-specific integrase</fullName>
    </submittedName>
</protein>
<evidence type="ECO:0000256" key="1">
    <source>
        <dbReference type="ARBA" id="ARBA00022908"/>
    </source>
</evidence>
<dbReference type="InterPro" id="IPR011010">
    <property type="entry name" value="DNA_brk_join_enz"/>
</dbReference>
<evidence type="ECO:0000313" key="8">
    <source>
        <dbReference type="Proteomes" id="UP000664800"/>
    </source>
</evidence>
<dbReference type="SUPFAM" id="SSF56349">
    <property type="entry name" value="DNA breaking-rejoining enzymes"/>
    <property type="match status" value="1"/>
</dbReference>
<dbReference type="InterPro" id="IPR050090">
    <property type="entry name" value="Tyrosine_recombinase_XerCD"/>
</dbReference>
<feature type="domain" description="Tyr recombinase" evidence="5">
    <location>
        <begin position="176"/>
        <end position="365"/>
    </location>
</feature>
<dbReference type="PROSITE" id="PS51898">
    <property type="entry name" value="TYR_RECOMBINASE"/>
    <property type="match status" value="1"/>
</dbReference>
<gene>
    <name evidence="7" type="ORF">J0I24_16050</name>
</gene>
<feature type="domain" description="Core-binding (CB)" evidence="6">
    <location>
        <begin position="78"/>
        <end position="155"/>
    </location>
</feature>
<accession>A0A8I1MZ61</accession>
<dbReference type="InterPro" id="IPR013762">
    <property type="entry name" value="Integrase-like_cat_sf"/>
</dbReference>
<dbReference type="Proteomes" id="UP000664800">
    <property type="component" value="Unassembled WGS sequence"/>
</dbReference>
<dbReference type="GO" id="GO:0006310">
    <property type="term" value="P:DNA recombination"/>
    <property type="evidence" value="ECO:0007669"/>
    <property type="project" value="UniProtKB-KW"/>
</dbReference>
<dbReference type="InterPro" id="IPR044068">
    <property type="entry name" value="CB"/>
</dbReference>
<dbReference type="InterPro" id="IPR022000">
    <property type="entry name" value="Min27-like_integrase_DNA_bind"/>
</dbReference>
<dbReference type="InterPro" id="IPR010998">
    <property type="entry name" value="Integrase_recombinase_N"/>
</dbReference>
<evidence type="ECO:0000259" key="5">
    <source>
        <dbReference type="PROSITE" id="PS51898"/>
    </source>
</evidence>
<organism evidence="7 8">
    <name type="scientific">Thiomonas arsenitoxydans (strain DSM 22701 / CIP 110005 / 3As)</name>
    <dbReference type="NCBI Taxonomy" id="426114"/>
    <lineage>
        <taxon>Bacteria</taxon>
        <taxon>Pseudomonadati</taxon>
        <taxon>Pseudomonadota</taxon>
        <taxon>Betaproteobacteria</taxon>
        <taxon>Burkholderiales</taxon>
        <taxon>Thiomonas</taxon>
    </lineage>
</organism>
<keyword evidence="2 4" id="KW-0238">DNA-binding</keyword>
<dbReference type="PANTHER" id="PTHR30349">
    <property type="entry name" value="PHAGE INTEGRASE-RELATED"/>
    <property type="match status" value="1"/>
</dbReference>
<evidence type="ECO:0000313" key="7">
    <source>
        <dbReference type="EMBL" id="MBN8745784.1"/>
    </source>
</evidence>
<keyword evidence="3" id="KW-0233">DNA recombination</keyword>
<sequence>MGGEGKGVEVRATSIRLFFVFEGQRRKETLMLNGKPMAPTPANIKYAHRLAAEIRQRIRHGTFSLVEYFPASGQGPGLTVASQLETWLQAQRVEHSTRAGYASAVKFWAGALGDKALRGLVKSDVMTVLAHRPDLSGKTINNYVSVLRQALDLAVDDNLLTENPAAALPPAKHQKEPPDPFSADEAAAILSALHQRHPGQVANMTEFWMWTGLRTSEIFALQWGNVDLRSGAVLISEAMVRGEYKDSTKTNTARTVRLNSRAKEALQRQRAFTQPAGAEVFQDPRYGTPWIDERAFRRSYWTPTLKLLGIRYRRPYNMRHTYATAMLMAGMTPAFCARQLGHSVEMFLRTYARWIDNQRDDAEMDRLESSLEVPRKKQTRL</sequence>
<evidence type="ECO:0000256" key="3">
    <source>
        <dbReference type="ARBA" id="ARBA00023172"/>
    </source>
</evidence>
<dbReference type="GO" id="GO:0015074">
    <property type="term" value="P:DNA integration"/>
    <property type="evidence" value="ECO:0007669"/>
    <property type="project" value="UniProtKB-KW"/>
</dbReference>
<dbReference type="GO" id="GO:0003677">
    <property type="term" value="F:DNA binding"/>
    <property type="evidence" value="ECO:0007669"/>
    <property type="project" value="UniProtKB-UniRule"/>
</dbReference>
<dbReference type="InterPro" id="IPR002104">
    <property type="entry name" value="Integrase_catalytic"/>
</dbReference>
<comment type="caution">
    <text evidence="7">The sequence shown here is derived from an EMBL/GenBank/DDBJ whole genome shotgun (WGS) entry which is preliminary data.</text>
</comment>
<dbReference type="Pfam" id="PF00589">
    <property type="entry name" value="Phage_integrase"/>
    <property type="match status" value="1"/>
</dbReference>
<dbReference type="Pfam" id="PF12167">
    <property type="entry name" value="Arm-DNA-bind_2"/>
    <property type="match status" value="1"/>
</dbReference>
<dbReference type="PROSITE" id="PS51900">
    <property type="entry name" value="CB"/>
    <property type="match status" value="1"/>
</dbReference>
<dbReference type="CDD" id="cd01189">
    <property type="entry name" value="INT_ICEBs1_C_like"/>
    <property type="match status" value="1"/>
</dbReference>
<dbReference type="PANTHER" id="PTHR30349:SF36">
    <property type="entry name" value="PROPHAGE INTEGRASE INTR-RELATED"/>
    <property type="match status" value="1"/>
</dbReference>